<dbReference type="SUPFAM" id="SSF50346">
    <property type="entry name" value="PRC-barrel domain"/>
    <property type="match status" value="1"/>
</dbReference>
<sequence length="159" mass="17104">MRQILAYSAIAALSATPILAESHSSTEGDMQTSPSTESSESQTDMNVEDGQDADMNTQESELTSEEREQLTAEEIKGQTVFDANGSEVGEISEILLNDDGQITEVVIDVGGFLGMGAKSVAVAFADLNLMRDSTEADGRLHISTMHTEEDLDNMPEWDG</sequence>
<feature type="compositionally biased region" description="Basic and acidic residues" evidence="1">
    <location>
        <begin position="64"/>
        <end position="76"/>
    </location>
</feature>
<dbReference type="Gene3D" id="2.30.30.240">
    <property type="entry name" value="PRC-barrel domain"/>
    <property type="match status" value="1"/>
</dbReference>
<feature type="domain" description="PRC-barrel" evidence="3">
    <location>
        <begin position="69"/>
        <end position="127"/>
    </location>
</feature>
<keyword evidence="5" id="KW-1185">Reference proteome</keyword>
<dbReference type="InterPro" id="IPR011033">
    <property type="entry name" value="PRC_barrel-like_sf"/>
</dbReference>
<dbReference type="PANTHER" id="PTHR36505">
    <property type="entry name" value="BLR1072 PROTEIN"/>
    <property type="match status" value="1"/>
</dbReference>
<evidence type="ECO:0000259" key="3">
    <source>
        <dbReference type="Pfam" id="PF05239"/>
    </source>
</evidence>
<feature type="region of interest" description="Disordered" evidence="1">
    <location>
        <begin position="21"/>
        <end position="78"/>
    </location>
</feature>
<evidence type="ECO:0000256" key="1">
    <source>
        <dbReference type="SAM" id="MobiDB-lite"/>
    </source>
</evidence>
<evidence type="ECO:0000256" key="2">
    <source>
        <dbReference type="SAM" id="SignalP"/>
    </source>
</evidence>
<dbReference type="InterPro" id="IPR027275">
    <property type="entry name" value="PRC-brl_dom"/>
</dbReference>
<dbReference type="RefSeq" id="WP_093120379.1">
    <property type="nucleotide sequence ID" value="NZ_FODS01000032.1"/>
</dbReference>
<feature type="compositionally biased region" description="Low complexity" evidence="1">
    <location>
        <begin position="31"/>
        <end position="43"/>
    </location>
</feature>
<reference evidence="4 5" key="1">
    <citation type="submission" date="2016-10" db="EMBL/GenBank/DDBJ databases">
        <authorList>
            <person name="de Groot N.N."/>
        </authorList>
    </citation>
    <scope>NUCLEOTIDE SEQUENCE [LARGE SCALE GENOMIC DNA]</scope>
    <source>
        <strain evidence="4 5">DSM 27842</strain>
    </source>
</reference>
<protein>
    <submittedName>
        <fullName evidence="4">PRC-barrel domain-containing protein</fullName>
    </submittedName>
</protein>
<dbReference type="STRING" id="569882.SAMN04490248_13215"/>
<feature type="signal peptide" evidence="2">
    <location>
        <begin position="1"/>
        <end position="20"/>
    </location>
</feature>
<dbReference type="Proteomes" id="UP000198893">
    <property type="component" value="Unassembled WGS sequence"/>
</dbReference>
<dbReference type="Pfam" id="PF05239">
    <property type="entry name" value="PRC"/>
    <property type="match status" value="1"/>
</dbReference>
<evidence type="ECO:0000313" key="4">
    <source>
        <dbReference type="EMBL" id="SEP17462.1"/>
    </source>
</evidence>
<gene>
    <name evidence="4" type="ORF">SAMN04490248_13215</name>
</gene>
<dbReference type="PANTHER" id="PTHR36505:SF1">
    <property type="entry name" value="BLR1072 PROTEIN"/>
    <property type="match status" value="1"/>
</dbReference>
<proteinExistence type="predicted"/>
<evidence type="ECO:0000313" key="5">
    <source>
        <dbReference type="Proteomes" id="UP000198893"/>
    </source>
</evidence>
<accession>A0A1H8VPU3</accession>
<dbReference type="OrthoDB" id="7876889at2"/>
<dbReference type="EMBL" id="FODS01000032">
    <property type="protein sequence ID" value="SEP17462.1"/>
    <property type="molecule type" value="Genomic_DNA"/>
</dbReference>
<dbReference type="AlphaFoldDB" id="A0A1H8VPU3"/>
<name>A0A1H8VPU3_9RHOB</name>
<feature type="chain" id="PRO_5011634538" evidence="2">
    <location>
        <begin position="21"/>
        <end position="159"/>
    </location>
</feature>
<organism evidence="4 5">
    <name type="scientific">Salinihabitans flavidus</name>
    <dbReference type="NCBI Taxonomy" id="569882"/>
    <lineage>
        <taxon>Bacteria</taxon>
        <taxon>Pseudomonadati</taxon>
        <taxon>Pseudomonadota</taxon>
        <taxon>Alphaproteobacteria</taxon>
        <taxon>Rhodobacterales</taxon>
        <taxon>Roseobacteraceae</taxon>
        <taxon>Salinihabitans</taxon>
    </lineage>
</organism>
<keyword evidence="2" id="KW-0732">Signal</keyword>